<proteinExistence type="predicted"/>
<dbReference type="AlphaFoldDB" id="A0A1I4J0G8"/>
<name>A0A1I4J0G8_9FIRM</name>
<accession>A0A1I4J0G8</accession>
<organism evidence="1 2">
    <name type="scientific">Pelosinus propionicus DSM 13327</name>
    <dbReference type="NCBI Taxonomy" id="1123291"/>
    <lineage>
        <taxon>Bacteria</taxon>
        <taxon>Bacillati</taxon>
        <taxon>Bacillota</taxon>
        <taxon>Negativicutes</taxon>
        <taxon>Selenomonadales</taxon>
        <taxon>Sporomusaceae</taxon>
        <taxon>Pelosinus</taxon>
    </lineage>
</organism>
<evidence type="ECO:0000313" key="2">
    <source>
        <dbReference type="Proteomes" id="UP000199520"/>
    </source>
</evidence>
<dbReference type="EMBL" id="FOTS01000010">
    <property type="protein sequence ID" value="SFL59747.1"/>
    <property type="molecule type" value="Genomic_DNA"/>
</dbReference>
<dbReference type="Proteomes" id="UP000199520">
    <property type="component" value="Unassembled WGS sequence"/>
</dbReference>
<protein>
    <submittedName>
        <fullName evidence="1">Uncharacterized protein</fullName>
    </submittedName>
</protein>
<evidence type="ECO:0000313" key="1">
    <source>
        <dbReference type="EMBL" id="SFL59747.1"/>
    </source>
</evidence>
<dbReference type="STRING" id="1123291.SAMN04490355_101060"/>
<keyword evidence="2" id="KW-1185">Reference proteome</keyword>
<reference evidence="2" key="1">
    <citation type="submission" date="2016-10" db="EMBL/GenBank/DDBJ databases">
        <authorList>
            <person name="Varghese N."/>
            <person name="Submissions S."/>
        </authorList>
    </citation>
    <scope>NUCLEOTIDE SEQUENCE [LARGE SCALE GENOMIC DNA]</scope>
    <source>
        <strain evidence="2">DSM 13327</strain>
    </source>
</reference>
<sequence>MAAMAWIFMNEDQVIFKREIRKQGISEKWQEGSKDCGI</sequence>
<gene>
    <name evidence="1" type="ORF">SAMN04490355_101060</name>
</gene>